<reference evidence="1" key="2">
    <citation type="submission" date="2022-06" db="UniProtKB">
        <authorList>
            <consortium name="EnsemblMetazoa"/>
        </authorList>
    </citation>
    <scope>IDENTIFICATION</scope>
    <source>
        <strain evidence="1">PS312</strain>
    </source>
</reference>
<gene>
    <name evidence="1" type="primary">WBGene00284583</name>
</gene>
<evidence type="ECO:0000313" key="1">
    <source>
        <dbReference type="EnsemblMetazoa" id="PPA46214.1"/>
    </source>
</evidence>
<name>A0A2A6CUZ5_PRIPA</name>
<accession>A0A2A6CUZ5</accession>
<reference evidence="2" key="1">
    <citation type="journal article" date="2008" name="Nat. Genet.">
        <title>The Pristionchus pacificus genome provides a unique perspective on nematode lifestyle and parasitism.</title>
        <authorList>
            <person name="Dieterich C."/>
            <person name="Clifton S.W."/>
            <person name="Schuster L.N."/>
            <person name="Chinwalla A."/>
            <person name="Delehaunty K."/>
            <person name="Dinkelacker I."/>
            <person name="Fulton L."/>
            <person name="Fulton R."/>
            <person name="Godfrey J."/>
            <person name="Minx P."/>
            <person name="Mitreva M."/>
            <person name="Roeseler W."/>
            <person name="Tian H."/>
            <person name="Witte H."/>
            <person name="Yang S.P."/>
            <person name="Wilson R.K."/>
            <person name="Sommer R.J."/>
        </authorList>
    </citation>
    <scope>NUCLEOTIDE SEQUENCE [LARGE SCALE GENOMIC DNA]</scope>
    <source>
        <strain evidence="2">PS312</strain>
    </source>
</reference>
<keyword evidence="2" id="KW-1185">Reference proteome</keyword>
<protein>
    <submittedName>
        <fullName evidence="1">Uncharacterized protein</fullName>
    </submittedName>
</protein>
<accession>A0A8R1Z242</accession>
<sequence length="76" mass="9013">MKSYPVNWKKRRVNSYQSSHEYSRETTRPYSQVGYYESYAILITWVLNWPTPAGSRYLRMTDAAKHNSGNFLAKFL</sequence>
<proteinExistence type="predicted"/>
<organism evidence="1 2">
    <name type="scientific">Pristionchus pacificus</name>
    <name type="common">Parasitic nematode worm</name>
    <dbReference type="NCBI Taxonomy" id="54126"/>
    <lineage>
        <taxon>Eukaryota</taxon>
        <taxon>Metazoa</taxon>
        <taxon>Ecdysozoa</taxon>
        <taxon>Nematoda</taxon>
        <taxon>Chromadorea</taxon>
        <taxon>Rhabditida</taxon>
        <taxon>Rhabditina</taxon>
        <taxon>Diplogasteromorpha</taxon>
        <taxon>Diplogasteroidea</taxon>
        <taxon>Neodiplogasteridae</taxon>
        <taxon>Pristionchus</taxon>
    </lineage>
</organism>
<evidence type="ECO:0000313" key="2">
    <source>
        <dbReference type="Proteomes" id="UP000005239"/>
    </source>
</evidence>
<dbReference type="Proteomes" id="UP000005239">
    <property type="component" value="Unassembled WGS sequence"/>
</dbReference>
<dbReference type="EnsemblMetazoa" id="PPA46214.1">
    <property type="protein sequence ID" value="PPA46214.1"/>
    <property type="gene ID" value="WBGene00284583"/>
</dbReference>
<dbReference type="AlphaFoldDB" id="A0A2A6CUZ5"/>